<sequence length="207" mass="24018">MFLHKTPLALKWIYPQLTWSVPSKEKVLYLTFDDGPIPILTEFVIDTLDQFNAKATFFCVGDNIRKHPEIAQKTLEAGHTLGNHTYNHLNGWENDSEVYIENVQKCQEQLKTMNVDSHLLRPPYGRIARKQISKLKSVYNIIMWDVLTGDFSKNIAPEDCLKNSIRSTRKGSIVLFHDNIKAENNMKYALPRYLEHFSKEGYLFKAL</sequence>
<dbReference type="GO" id="GO:0005975">
    <property type="term" value="P:carbohydrate metabolic process"/>
    <property type="evidence" value="ECO:0007669"/>
    <property type="project" value="InterPro"/>
</dbReference>
<dbReference type="PANTHER" id="PTHR10587:SF133">
    <property type="entry name" value="CHITIN DEACETYLASE 1-RELATED"/>
    <property type="match status" value="1"/>
</dbReference>
<dbReference type="Gene3D" id="3.20.20.370">
    <property type="entry name" value="Glycoside hydrolase/deacetylase"/>
    <property type="match status" value="1"/>
</dbReference>
<feature type="domain" description="NodB homology" evidence="3">
    <location>
        <begin position="26"/>
        <end position="205"/>
    </location>
</feature>
<dbReference type="Proteomes" id="UP000659388">
    <property type="component" value="Unassembled WGS sequence"/>
</dbReference>
<dbReference type="GO" id="GO:0046872">
    <property type="term" value="F:metal ion binding"/>
    <property type="evidence" value="ECO:0007669"/>
    <property type="project" value="UniProtKB-KW"/>
</dbReference>
<proteinExistence type="predicted"/>
<keyword evidence="1" id="KW-0479">Metal-binding</keyword>
<dbReference type="CDD" id="cd10917">
    <property type="entry name" value="CE4_NodB_like_6s_7s"/>
    <property type="match status" value="1"/>
</dbReference>
<evidence type="ECO:0000259" key="3">
    <source>
        <dbReference type="PROSITE" id="PS51677"/>
    </source>
</evidence>
<comment type="caution">
    <text evidence="4">The sequence shown here is derived from an EMBL/GenBank/DDBJ whole genome shotgun (WGS) entry which is preliminary data.</text>
</comment>
<name>A0A937F7R5_9BACT</name>
<evidence type="ECO:0000256" key="1">
    <source>
        <dbReference type="ARBA" id="ARBA00022723"/>
    </source>
</evidence>
<accession>A0A937F7R5</accession>
<dbReference type="GO" id="GO:0016020">
    <property type="term" value="C:membrane"/>
    <property type="evidence" value="ECO:0007669"/>
    <property type="project" value="TreeGrafter"/>
</dbReference>
<evidence type="ECO:0000313" key="4">
    <source>
        <dbReference type="EMBL" id="MBL3655633.1"/>
    </source>
</evidence>
<dbReference type="GO" id="GO:0016810">
    <property type="term" value="F:hydrolase activity, acting on carbon-nitrogen (but not peptide) bonds"/>
    <property type="evidence" value="ECO:0007669"/>
    <property type="project" value="InterPro"/>
</dbReference>
<dbReference type="AlphaFoldDB" id="A0A937F7R5"/>
<reference evidence="4" key="1">
    <citation type="submission" date="2021-01" db="EMBL/GenBank/DDBJ databases">
        <title>Fulvivirga kasyanovii gen. nov., sp nov., a novel member of the phylum Bacteroidetes isolated from seawater in a mussel farm.</title>
        <authorList>
            <person name="Zhao L.-H."/>
            <person name="Wang Z.-J."/>
        </authorList>
    </citation>
    <scope>NUCLEOTIDE SEQUENCE</scope>
    <source>
        <strain evidence="4">2943</strain>
    </source>
</reference>
<organism evidence="4 5">
    <name type="scientific">Fulvivirga sediminis</name>
    <dbReference type="NCBI Taxonomy" id="2803949"/>
    <lineage>
        <taxon>Bacteria</taxon>
        <taxon>Pseudomonadati</taxon>
        <taxon>Bacteroidota</taxon>
        <taxon>Cytophagia</taxon>
        <taxon>Cytophagales</taxon>
        <taxon>Fulvivirgaceae</taxon>
        <taxon>Fulvivirga</taxon>
    </lineage>
</organism>
<protein>
    <submittedName>
        <fullName evidence="4">Polysaccharide deacetylase family protein</fullName>
    </submittedName>
</protein>
<dbReference type="InterPro" id="IPR011330">
    <property type="entry name" value="Glyco_hydro/deAcase_b/a-brl"/>
</dbReference>
<dbReference type="InterPro" id="IPR002509">
    <property type="entry name" value="NODB_dom"/>
</dbReference>
<dbReference type="PROSITE" id="PS51677">
    <property type="entry name" value="NODB"/>
    <property type="match status" value="1"/>
</dbReference>
<evidence type="ECO:0000256" key="2">
    <source>
        <dbReference type="ARBA" id="ARBA00022801"/>
    </source>
</evidence>
<dbReference type="EMBL" id="JAESIY010000002">
    <property type="protein sequence ID" value="MBL3655633.1"/>
    <property type="molecule type" value="Genomic_DNA"/>
</dbReference>
<dbReference type="RefSeq" id="WP_202243294.1">
    <property type="nucleotide sequence ID" value="NZ_JAESIY010000002.1"/>
</dbReference>
<keyword evidence="2" id="KW-0378">Hydrolase</keyword>
<dbReference type="PANTHER" id="PTHR10587">
    <property type="entry name" value="GLYCOSYL TRANSFERASE-RELATED"/>
    <property type="match status" value="1"/>
</dbReference>
<evidence type="ECO:0000313" key="5">
    <source>
        <dbReference type="Proteomes" id="UP000659388"/>
    </source>
</evidence>
<gene>
    <name evidence="4" type="ORF">JL102_05805</name>
</gene>
<keyword evidence="5" id="KW-1185">Reference proteome</keyword>
<dbReference type="Pfam" id="PF01522">
    <property type="entry name" value="Polysacc_deac_1"/>
    <property type="match status" value="1"/>
</dbReference>
<dbReference type="SUPFAM" id="SSF88713">
    <property type="entry name" value="Glycoside hydrolase/deacetylase"/>
    <property type="match status" value="1"/>
</dbReference>
<dbReference type="InterPro" id="IPR050248">
    <property type="entry name" value="Polysacc_deacetylase_ArnD"/>
</dbReference>